<feature type="transmembrane region" description="Helical" evidence="1">
    <location>
        <begin position="112"/>
        <end position="133"/>
    </location>
</feature>
<evidence type="ECO:0000313" key="2">
    <source>
        <dbReference type="EMBL" id="TNK89958.1"/>
    </source>
</evidence>
<organism evidence="2 3">
    <name type="scientific">Fructilactobacillus sanfranciscensis</name>
    <name type="common">Lactobacillus sanfranciscensis</name>
    <dbReference type="NCBI Taxonomy" id="1625"/>
    <lineage>
        <taxon>Bacteria</taxon>
        <taxon>Bacillati</taxon>
        <taxon>Bacillota</taxon>
        <taxon>Bacilli</taxon>
        <taxon>Lactobacillales</taxon>
        <taxon>Lactobacillaceae</taxon>
        <taxon>Fructilactobacillus</taxon>
    </lineage>
</organism>
<comment type="caution">
    <text evidence="2">The sequence shown here is derived from an EMBL/GenBank/DDBJ whole genome shotgun (WGS) entry which is preliminary data.</text>
</comment>
<evidence type="ECO:0000256" key="1">
    <source>
        <dbReference type="SAM" id="Phobius"/>
    </source>
</evidence>
<feature type="transmembrane region" description="Helical" evidence="1">
    <location>
        <begin position="12"/>
        <end position="32"/>
    </location>
</feature>
<keyword evidence="1" id="KW-0472">Membrane</keyword>
<dbReference type="Proteomes" id="UP000313312">
    <property type="component" value="Unassembled WGS sequence"/>
</dbReference>
<dbReference type="InterPro" id="IPR021560">
    <property type="entry name" value="DUF3021"/>
</dbReference>
<accession>A0A5C4TIU8</accession>
<dbReference type="RefSeq" id="WP_139562380.1">
    <property type="nucleotide sequence ID" value="NZ_JARBFA010000007.1"/>
</dbReference>
<feature type="transmembrane region" description="Helical" evidence="1">
    <location>
        <begin position="52"/>
        <end position="74"/>
    </location>
</feature>
<proteinExistence type="predicted"/>
<protein>
    <submittedName>
        <fullName evidence="2">DUF3021 domain-containing protein</fullName>
    </submittedName>
</protein>
<feature type="transmembrane region" description="Helical" evidence="1">
    <location>
        <begin position="86"/>
        <end position="106"/>
    </location>
</feature>
<dbReference type="EMBL" id="QFCR01000024">
    <property type="protein sequence ID" value="TNK89958.1"/>
    <property type="molecule type" value="Genomic_DNA"/>
</dbReference>
<gene>
    <name evidence="2" type="ORF">DID87_06100</name>
</gene>
<name>A0A5C4TIU8_FRUSA</name>
<keyword evidence="1" id="KW-0812">Transmembrane</keyword>
<sequence>MKKIFQKIMIGIVGGTFYGFMIALCISFYYHLSYFQPSSDQFVKQFGNNLNATAVSVIIWSLIGLVFSLSSTIFNIETWGITKKTIVHFIITYLLFIPLAILAGWFPLQLNFMISFTIIFVFIYIWMWGLSFYKAKQTLKLINQEMNTHKKAN</sequence>
<reference evidence="2 3" key="1">
    <citation type="submission" date="2018-05" db="EMBL/GenBank/DDBJ databases">
        <title>Lactobacillus sanfranciscensis Ah4 draft denome sequence.</title>
        <authorList>
            <person name="Zhang G."/>
        </authorList>
    </citation>
    <scope>NUCLEOTIDE SEQUENCE [LARGE SCALE GENOMIC DNA]</scope>
    <source>
        <strain evidence="2 3">Ah4</strain>
    </source>
</reference>
<keyword evidence="1" id="KW-1133">Transmembrane helix</keyword>
<evidence type="ECO:0000313" key="3">
    <source>
        <dbReference type="Proteomes" id="UP000313312"/>
    </source>
</evidence>
<dbReference type="AlphaFoldDB" id="A0A5C4TIU8"/>
<dbReference type="Pfam" id="PF11457">
    <property type="entry name" value="DUF3021"/>
    <property type="match status" value="1"/>
</dbReference>